<feature type="region of interest" description="Disordered" evidence="1">
    <location>
        <begin position="53"/>
        <end position="87"/>
    </location>
</feature>
<organism evidence="2 3">
    <name type="scientific">Pleurodeles waltl</name>
    <name type="common">Iberian ribbed newt</name>
    <dbReference type="NCBI Taxonomy" id="8319"/>
    <lineage>
        <taxon>Eukaryota</taxon>
        <taxon>Metazoa</taxon>
        <taxon>Chordata</taxon>
        <taxon>Craniata</taxon>
        <taxon>Vertebrata</taxon>
        <taxon>Euteleostomi</taxon>
        <taxon>Amphibia</taxon>
        <taxon>Batrachia</taxon>
        <taxon>Caudata</taxon>
        <taxon>Salamandroidea</taxon>
        <taxon>Salamandridae</taxon>
        <taxon>Pleurodelinae</taxon>
        <taxon>Pleurodeles</taxon>
    </lineage>
</organism>
<dbReference type="EMBL" id="JANPWB010000008">
    <property type="protein sequence ID" value="KAJ1162712.1"/>
    <property type="molecule type" value="Genomic_DNA"/>
</dbReference>
<evidence type="ECO:0000313" key="2">
    <source>
        <dbReference type="EMBL" id="KAJ1162712.1"/>
    </source>
</evidence>
<comment type="caution">
    <text evidence="2">The sequence shown here is derived from an EMBL/GenBank/DDBJ whole genome shotgun (WGS) entry which is preliminary data.</text>
</comment>
<sequence>MKTKFLLNENIKIQGEYSEEIEGVQQIAGDREVRSSLAPMVWALLVASTEPQISAEPASPGTVPAPAPSPGRGQAAAPTPREPPSGR</sequence>
<accession>A0AAV7SEY2</accession>
<dbReference type="AlphaFoldDB" id="A0AAV7SEY2"/>
<proteinExistence type="predicted"/>
<evidence type="ECO:0000313" key="3">
    <source>
        <dbReference type="Proteomes" id="UP001066276"/>
    </source>
</evidence>
<protein>
    <submittedName>
        <fullName evidence="2">Uncharacterized protein</fullName>
    </submittedName>
</protein>
<evidence type="ECO:0000256" key="1">
    <source>
        <dbReference type="SAM" id="MobiDB-lite"/>
    </source>
</evidence>
<reference evidence="2" key="1">
    <citation type="journal article" date="2022" name="bioRxiv">
        <title>Sequencing and chromosome-scale assembly of the giantPleurodeles waltlgenome.</title>
        <authorList>
            <person name="Brown T."/>
            <person name="Elewa A."/>
            <person name="Iarovenko S."/>
            <person name="Subramanian E."/>
            <person name="Araus A.J."/>
            <person name="Petzold A."/>
            <person name="Susuki M."/>
            <person name="Suzuki K.-i.T."/>
            <person name="Hayashi T."/>
            <person name="Toyoda A."/>
            <person name="Oliveira C."/>
            <person name="Osipova E."/>
            <person name="Leigh N.D."/>
            <person name="Simon A."/>
            <person name="Yun M.H."/>
        </authorList>
    </citation>
    <scope>NUCLEOTIDE SEQUENCE</scope>
    <source>
        <strain evidence="2">20211129_DDA</strain>
        <tissue evidence="2">Liver</tissue>
    </source>
</reference>
<name>A0AAV7SEY2_PLEWA</name>
<feature type="non-terminal residue" evidence="2">
    <location>
        <position position="87"/>
    </location>
</feature>
<keyword evidence="3" id="KW-1185">Reference proteome</keyword>
<dbReference type="Proteomes" id="UP001066276">
    <property type="component" value="Chromosome 4_2"/>
</dbReference>
<gene>
    <name evidence="2" type="ORF">NDU88_003179</name>
</gene>